<proteinExistence type="predicted"/>
<accession>A0AAD3Y7D8</accession>
<feature type="region of interest" description="Disordered" evidence="1">
    <location>
        <begin position="86"/>
        <end position="111"/>
    </location>
</feature>
<evidence type="ECO:0000313" key="3">
    <source>
        <dbReference type="Proteomes" id="UP001279734"/>
    </source>
</evidence>
<dbReference type="Proteomes" id="UP001279734">
    <property type="component" value="Unassembled WGS sequence"/>
</dbReference>
<protein>
    <submittedName>
        <fullName evidence="2">Uncharacterized protein</fullName>
    </submittedName>
</protein>
<comment type="caution">
    <text evidence="2">The sequence shown here is derived from an EMBL/GenBank/DDBJ whole genome shotgun (WGS) entry which is preliminary data.</text>
</comment>
<gene>
    <name evidence="2" type="ORF">Nepgr_031274</name>
</gene>
<reference evidence="2" key="1">
    <citation type="submission" date="2023-05" db="EMBL/GenBank/DDBJ databases">
        <title>Nepenthes gracilis genome sequencing.</title>
        <authorList>
            <person name="Fukushima K."/>
        </authorList>
    </citation>
    <scope>NUCLEOTIDE SEQUENCE</scope>
    <source>
        <strain evidence="2">SING2019-196</strain>
    </source>
</reference>
<dbReference type="EMBL" id="BSYO01000036">
    <property type="protein sequence ID" value="GMH29431.1"/>
    <property type="molecule type" value="Genomic_DNA"/>
</dbReference>
<organism evidence="2 3">
    <name type="scientific">Nepenthes gracilis</name>
    <name type="common">Slender pitcher plant</name>
    <dbReference type="NCBI Taxonomy" id="150966"/>
    <lineage>
        <taxon>Eukaryota</taxon>
        <taxon>Viridiplantae</taxon>
        <taxon>Streptophyta</taxon>
        <taxon>Embryophyta</taxon>
        <taxon>Tracheophyta</taxon>
        <taxon>Spermatophyta</taxon>
        <taxon>Magnoliopsida</taxon>
        <taxon>eudicotyledons</taxon>
        <taxon>Gunneridae</taxon>
        <taxon>Pentapetalae</taxon>
        <taxon>Caryophyllales</taxon>
        <taxon>Nepenthaceae</taxon>
        <taxon>Nepenthes</taxon>
    </lineage>
</organism>
<name>A0AAD3Y7D8_NEPGR</name>
<feature type="compositionally biased region" description="Polar residues" evidence="1">
    <location>
        <begin position="55"/>
        <end position="66"/>
    </location>
</feature>
<keyword evidence="3" id="KW-1185">Reference proteome</keyword>
<sequence>MKRKAIPPTMTGRIAPKGATPVTRAAMGGHPLQAPTANAPLRRRVAIPDELGHNSRATQSSVTSSMRGEALWTPRWKRKSRCCGTPCIRRNSRPPPPTSVDRSSPWTCGRNRCRASSKCRSWRDMTEARTQWITSTASALTSLYKGQARP</sequence>
<feature type="region of interest" description="Disordered" evidence="1">
    <location>
        <begin position="49"/>
        <end position="72"/>
    </location>
</feature>
<evidence type="ECO:0000313" key="2">
    <source>
        <dbReference type="EMBL" id="GMH29431.1"/>
    </source>
</evidence>
<dbReference type="AlphaFoldDB" id="A0AAD3Y7D8"/>
<evidence type="ECO:0000256" key="1">
    <source>
        <dbReference type="SAM" id="MobiDB-lite"/>
    </source>
</evidence>